<dbReference type="EMBL" id="JBANQN010000012">
    <property type="protein sequence ID" value="KAK6773887.1"/>
    <property type="molecule type" value="Genomic_DNA"/>
</dbReference>
<keyword evidence="2" id="KW-1185">Reference proteome</keyword>
<reference evidence="1 2" key="1">
    <citation type="submission" date="2024-02" db="EMBL/GenBank/DDBJ databases">
        <title>de novo genome assembly of Solanum bulbocastanum strain 11H21.</title>
        <authorList>
            <person name="Hosaka A.J."/>
        </authorList>
    </citation>
    <scope>NUCLEOTIDE SEQUENCE [LARGE SCALE GENOMIC DNA]</scope>
    <source>
        <tissue evidence="1">Young leaves</tissue>
    </source>
</reference>
<evidence type="ECO:0000313" key="2">
    <source>
        <dbReference type="Proteomes" id="UP001371456"/>
    </source>
</evidence>
<sequence>MRWLLLKNYCRRDTLRTRSINCSNDKEELRLKCVVIQRPPLEDISTGKGELSSPDPSQGPTFDKVVIVKELHVEELPQGERASATPNYQEEPLLQGVIIQMPPLEELSTIDEESSTPHPVQGTTLDDLVIAKELPAEELTQGKGASVSPNDKKEPLLKGVVFKRPPLEELSTGEGEFSTPHHSQGLTFDKLKSGPKEKEHQLIQIIKKNYCLKRPPLEELSTREGKVTTRHHSEGPTLDELVIAKELPAGGLPQGQRASATPNHQGEQVLEGIIIQIPPLEELSTREVESATPHLYQRHTFDELVIAKQLLAEELPKGEGILAAPNDQEELL</sequence>
<proteinExistence type="predicted"/>
<dbReference type="AlphaFoldDB" id="A0AAN8STT4"/>
<evidence type="ECO:0000313" key="1">
    <source>
        <dbReference type="EMBL" id="KAK6773887.1"/>
    </source>
</evidence>
<organism evidence="1 2">
    <name type="scientific">Solanum bulbocastanum</name>
    <name type="common">Wild potato</name>
    <dbReference type="NCBI Taxonomy" id="147425"/>
    <lineage>
        <taxon>Eukaryota</taxon>
        <taxon>Viridiplantae</taxon>
        <taxon>Streptophyta</taxon>
        <taxon>Embryophyta</taxon>
        <taxon>Tracheophyta</taxon>
        <taxon>Spermatophyta</taxon>
        <taxon>Magnoliopsida</taxon>
        <taxon>eudicotyledons</taxon>
        <taxon>Gunneridae</taxon>
        <taxon>Pentapetalae</taxon>
        <taxon>asterids</taxon>
        <taxon>lamiids</taxon>
        <taxon>Solanales</taxon>
        <taxon>Solanaceae</taxon>
        <taxon>Solanoideae</taxon>
        <taxon>Solaneae</taxon>
        <taxon>Solanum</taxon>
    </lineage>
</organism>
<accession>A0AAN8STT4</accession>
<dbReference type="Proteomes" id="UP001371456">
    <property type="component" value="Unassembled WGS sequence"/>
</dbReference>
<gene>
    <name evidence="1" type="ORF">RDI58_029126</name>
</gene>
<name>A0AAN8STT4_SOLBU</name>
<comment type="caution">
    <text evidence="1">The sequence shown here is derived from an EMBL/GenBank/DDBJ whole genome shotgun (WGS) entry which is preliminary data.</text>
</comment>
<protein>
    <submittedName>
        <fullName evidence="1">Uncharacterized protein</fullName>
    </submittedName>
</protein>